<evidence type="ECO:0000259" key="1">
    <source>
        <dbReference type="Pfam" id="PF01636"/>
    </source>
</evidence>
<keyword evidence="3" id="KW-1185">Reference proteome</keyword>
<dbReference type="SUPFAM" id="SSF56112">
    <property type="entry name" value="Protein kinase-like (PK-like)"/>
    <property type="match status" value="1"/>
</dbReference>
<name>A0ABR8RQJ9_9CELL</name>
<dbReference type="Gene3D" id="3.90.1200.10">
    <property type="match status" value="1"/>
</dbReference>
<sequence>MSSDLPLPTVLLDAAATWAASVGAGTRTELVEEWIWPHGESRVARVRTGAGDVVVKWERSARNVAREVEALQRYVPSLGDDAGRLLAADTDAHVLVLTHVPGALATGDVALDPDVHRQAGVLLARLHASAPGVPDEGYGERLLADLDEKAAALGPIVDATDLLRLREVAAPVADVRSVRLVPAHRDFGPRNWLVDTDGHVRVIDFAHAELSPWAVDLQKLTMREWRGRPDLEAAFHEGYGRVPDDEDRLVLHAYVALSTLAIIAWSVEHDDPGFEAEARSVLATLVAT</sequence>
<reference evidence="2 3" key="1">
    <citation type="submission" date="2020-08" db="EMBL/GenBank/DDBJ databases">
        <title>A Genomic Blueprint of the Chicken Gut Microbiome.</title>
        <authorList>
            <person name="Gilroy R."/>
            <person name="Ravi A."/>
            <person name="Getino M."/>
            <person name="Pursley I."/>
            <person name="Horton D.L."/>
            <person name="Alikhan N.-F."/>
            <person name="Baker D."/>
            <person name="Gharbi K."/>
            <person name="Hall N."/>
            <person name="Watson M."/>
            <person name="Adriaenssens E.M."/>
            <person name="Foster-Nyarko E."/>
            <person name="Jarju S."/>
            <person name="Secka A."/>
            <person name="Antonio M."/>
            <person name="Oren A."/>
            <person name="Chaudhuri R."/>
            <person name="La Ragione R.M."/>
            <person name="Hildebrand F."/>
            <person name="Pallen M.J."/>
        </authorList>
    </citation>
    <scope>NUCLEOTIDE SEQUENCE [LARGE SCALE GENOMIC DNA]</scope>
    <source>
        <strain evidence="2 3">Sa4CUA1</strain>
    </source>
</reference>
<dbReference type="InterPro" id="IPR011009">
    <property type="entry name" value="Kinase-like_dom_sf"/>
</dbReference>
<accession>A0ABR8RQJ9</accession>
<evidence type="ECO:0000313" key="2">
    <source>
        <dbReference type="EMBL" id="MBD7950048.1"/>
    </source>
</evidence>
<protein>
    <submittedName>
        <fullName evidence="2">Aminoglycoside phosphotransferase family protein</fullName>
    </submittedName>
</protein>
<dbReference type="Pfam" id="PF01636">
    <property type="entry name" value="APH"/>
    <property type="match status" value="1"/>
</dbReference>
<comment type="caution">
    <text evidence="2">The sequence shown here is derived from an EMBL/GenBank/DDBJ whole genome shotgun (WGS) entry which is preliminary data.</text>
</comment>
<proteinExistence type="predicted"/>
<dbReference type="RefSeq" id="WP_191795524.1">
    <property type="nucleotide sequence ID" value="NZ_JACSQQ010000008.1"/>
</dbReference>
<dbReference type="EMBL" id="JACSQQ010000008">
    <property type="protein sequence ID" value="MBD7950048.1"/>
    <property type="molecule type" value="Genomic_DNA"/>
</dbReference>
<dbReference type="InterPro" id="IPR002575">
    <property type="entry name" value="Aminoglycoside_PTrfase"/>
</dbReference>
<organism evidence="2 3">
    <name type="scientific">Oerskovia rustica</name>
    <dbReference type="NCBI Taxonomy" id="2762237"/>
    <lineage>
        <taxon>Bacteria</taxon>
        <taxon>Bacillati</taxon>
        <taxon>Actinomycetota</taxon>
        <taxon>Actinomycetes</taxon>
        <taxon>Micrococcales</taxon>
        <taxon>Cellulomonadaceae</taxon>
        <taxon>Oerskovia</taxon>
    </lineage>
</organism>
<evidence type="ECO:0000313" key="3">
    <source>
        <dbReference type="Proteomes" id="UP000641803"/>
    </source>
</evidence>
<feature type="domain" description="Aminoglycoside phosphotransferase" evidence="1">
    <location>
        <begin position="40"/>
        <end position="247"/>
    </location>
</feature>
<dbReference type="Proteomes" id="UP000641803">
    <property type="component" value="Unassembled WGS sequence"/>
</dbReference>
<gene>
    <name evidence="2" type="ORF">H9652_06490</name>
</gene>